<dbReference type="CDD" id="cd00033">
    <property type="entry name" value="CCP"/>
    <property type="match status" value="3"/>
</dbReference>
<comment type="caution">
    <text evidence="7">The sequence shown here is derived from an EMBL/GenBank/DDBJ whole genome shotgun (WGS) entry which is preliminary data.</text>
</comment>
<dbReference type="PANTHER" id="PTHR45785:SF2">
    <property type="entry name" value="COMPLEMENT FACTOR H-RELATED"/>
    <property type="match status" value="1"/>
</dbReference>
<dbReference type="Pfam" id="PF00084">
    <property type="entry name" value="Sushi"/>
    <property type="match status" value="3"/>
</dbReference>
<comment type="caution">
    <text evidence="5">Lacks conserved residue(s) required for the propagation of feature annotation.</text>
</comment>
<dbReference type="InterPro" id="IPR035976">
    <property type="entry name" value="Sushi/SCR/CCP_sf"/>
</dbReference>
<dbReference type="InterPro" id="IPR000436">
    <property type="entry name" value="Sushi_SCR_CCP_dom"/>
</dbReference>
<dbReference type="SUPFAM" id="SSF57535">
    <property type="entry name" value="Complement control module/SCR domain"/>
    <property type="match status" value="4"/>
</dbReference>
<accession>A0A2G8K641</accession>
<evidence type="ECO:0000256" key="4">
    <source>
        <dbReference type="ARBA" id="ARBA00023157"/>
    </source>
</evidence>
<comment type="subcellular location">
    <subcellularLocation>
        <location evidence="1">Virion</location>
    </subcellularLocation>
</comment>
<reference evidence="7 8" key="1">
    <citation type="journal article" date="2017" name="PLoS Biol.">
        <title>The sea cucumber genome provides insights into morphological evolution and visceral regeneration.</title>
        <authorList>
            <person name="Zhang X."/>
            <person name="Sun L."/>
            <person name="Yuan J."/>
            <person name="Sun Y."/>
            <person name="Gao Y."/>
            <person name="Zhang L."/>
            <person name="Li S."/>
            <person name="Dai H."/>
            <person name="Hamel J.F."/>
            <person name="Liu C."/>
            <person name="Yu Y."/>
            <person name="Liu S."/>
            <person name="Lin W."/>
            <person name="Guo K."/>
            <person name="Jin S."/>
            <person name="Xu P."/>
            <person name="Storey K.B."/>
            <person name="Huan P."/>
            <person name="Zhang T."/>
            <person name="Zhou Y."/>
            <person name="Zhang J."/>
            <person name="Lin C."/>
            <person name="Li X."/>
            <person name="Xing L."/>
            <person name="Huo D."/>
            <person name="Sun M."/>
            <person name="Wang L."/>
            <person name="Mercier A."/>
            <person name="Li F."/>
            <person name="Yang H."/>
            <person name="Xiang J."/>
        </authorList>
    </citation>
    <scope>NUCLEOTIDE SEQUENCE [LARGE SCALE GENOMIC DNA]</scope>
    <source>
        <strain evidence="7">Shaxun</strain>
        <tissue evidence="7">Muscle</tissue>
    </source>
</reference>
<protein>
    <submittedName>
        <fullName evidence="7">Putative sushi, von Willebrand factor type A</fullName>
    </submittedName>
</protein>
<keyword evidence="2 5" id="KW-0768">Sushi</keyword>
<name>A0A2G8K641_STIJA</name>
<dbReference type="OrthoDB" id="10051774at2759"/>
<evidence type="ECO:0000256" key="2">
    <source>
        <dbReference type="ARBA" id="ARBA00022659"/>
    </source>
</evidence>
<evidence type="ECO:0000256" key="1">
    <source>
        <dbReference type="ARBA" id="ARBA00004328"/>
    </source>
</evidence>
<keyword evidence="3" id="KW-0732">Signal</keyword>
<feature type="domain" description="Sushi" evidence="6">
    <location>
        <begin position="132"/>
        <end position="194"/>
    </location>
</feature>
<gene>
    <name evidence="7" type="ORF">BSL78_19667</name>
</gene>
<dbReference type="EMBL" id="MRZV01000847">
    <property type="protein sequence ID" value="PIK43486.1"/>
    <property type="molecule type" value="Genomic_DNA"/>
</dbReference>
<feature type="domain" description="Sushi" evidence="6">
    <location>
        <begin position="256"/>
        <end position="318"/>
    </location>
</feature>
<dbReference type="InterPro" id="IPR051503">
    <property type="entry name" value="ComplSys_Reg/VirEntry_Med"/>
</dbReference>
<keyword evidence="8" id="KW-1185">Reference proteome</keyword>
<evidence type="ECO:0000256" key="3">
    <source>
        <dbReference type="ARBA" id="ARBA00022729"/>
    </source>
</evidence>
<evidence type="ECO:0000313" key="8">
    <source>
        <dbReference type="Proteomes" id="UP000230750"/>
    </source>
</evidence>
<proteinExistence type="predicted"/>
<feature type="domain" description="Sushi" evidence="6">
    <location>
        <begin position="70"/>
        <end position="131"/>
    </location>
</feature>
<dbReference type="SMART" id="SM00032">
    <property type="entry name" value="CCP"/>
    <property type="match status" value="6"/>
</dbReference>
<dbReference type="Proteomes" id="UP000230750">
    <property type="component" value="Unassembled WGS sequence"/>
</dbReference>
<sequence>MPDITISSIDGEWMPPPESLCFNREYTYQTREVTRGISHLVFNDLVNIIPLISPLVGCSIQVTQDAGISVNYSHPDGISCTHFRYKPVRTIRSFTCRRGYRIPEGAPGQSTCQSNGRRGQSWSSPMPTCEKILCPPIAIQNGRVRYTLDARLILTLEQNTTATFTCNNGYYKSHHNSSSCDLGIWTNEPPRCIEEPCSESSIDFGYWEAVYNTPESAPGSGYRLGGTIATFNCLQYGYATDVQQTCRLGSWDGQRPFCRKIPCEGEILNNGRVEYSSDRVEHGTDRSYICDDGFTLRGNGTSTCDAGQWTRELPECVEDPCSENELDGNGWDLRYRPHAQDGYFKSPGTIATLECPHGYENSGEKICQRGSWRGNRLSCNKNPCSEDDIGVGQWRVEYNRDSVERGTRPHGTTATFVCTERGHRTSDTKQCLTGQWRGDAPTCTKRSCDSTDLPYGDVNEDERTVQVIPLRELVGTLTRTGDIFVSSVLKATSIEVHAI</sequence>
<evidence type="ECO:0000259" key="6">
    <source>
        <dbReference type="PROSITE" id="PS50923"/>
    </source>
</evidence>
<keyword evidence="4" id="KW-1015">Disulfide bond</keyword>
<dbReference type="PROSITE" id="PS50923">
    <property type="entry name" value="SUSHI"/>
    <property type="match status" value="3"/>
</dbReference>
<dbReference type="AlphaFoldDB" id="A0A2G8K641"/>
<dbReference type="Gene3D" id="2.10.70.10">
    <property type="entry name" value="Complement Module, domain 1"/>
    <property type="match status" value="3"/>
</dbReference>
<evidence type="ECO:0000256" key="5">
    <source>
        <dbReference type="PROSITE-ProRule" id="PRU00302"/>
    </source>
</evidence>
<dbReference type="PANTHER" id="PTHR45785">
    <property type="entry name" value="COMPLEMENT FACTOR H-RELATED"/>
    <property type="match status" value="1"/>
</dbReference>
<evidence type="ECO:0000313" key="7">
    <source>
        <dbReference type="EMBL" id="PIK43486.1"/>
    </source>
</evidence>
<organism evidence="7 8">
    <name type="scientific">Stichopus japonicus</name>
    <name type="common">Sea cucumber</name>
    <dbReference type="NCBI Taxonomy" id="307972"/>
    <lineage>
        <taxon>Eukaryota</taxon>
        <taxon>Metazoa</taxon>
        <taxon>Echinodermata</taxon>
        <taxon>Eleutherozoa</taxon>
        <taxon>Echinozoa</taxon>
        <taxon>Holothuroidea</taxon>
        <taxon>Aspidochirotacea</taxon>
        <taxon>Aspidochirotida</taxon>
        <taxon>Stichopodidae</taxon>
        <taxon>Apostichopus</taxon>
    </lineage>
</organism>